<evidence type="ECO:0000313" key="1">
    <source>
        <dbReference type="EMBL" id="PYC87447.1"/>
    </source>
</evidence>
<keyword evidence="2" id="KW-1185">Reference proteome</keyword>
<reference evidence="1 2" key="1">
    <citation type="submission" date="2018-03" db="EMBL/GenBank/DDBJ databases">
        <title>Bioinformatic expansion and discovery of thiopeptide antibiotics.</title>
        <authorList>
            <person name="Schwalen C.J."/>
            <person name="Hudson G.A."/>
            <person name="Mitchell D.A."/>
        </authorList>
    </citation>
    <scope>NUCLEOTIDE SEQUENCE [LARGE SCALE GENOMIC DNA]</scope>
    <source>
        <strain evidence="1 2">ATCC 21389</strain>
    </source>
</reference>
<gene>
    <name evidence="1" type="ORF">C7C46_04535</name>
</gene>
<name>A0A2V4P995_9ACTN</name>
<dbReference type="AlphaFoldDB" id="A0A2V4P995"/>
<sequence length="106" mass="10680">MLGRMNITYPTVVLKVSDPAASSRFVGSPAGRLGVVPFAVIGLAGAARSLAGEGAAVRSHLPGACGAGFPHSAIRVGELGSGTTKLYPADGRFEAGVPLATVVHRR</sequence>
<evidence type="ECO:0000313" key="2">
    <source>
        <dbReference type="Proteomes" id="UP000248039"/>
    </source>
</evidence>
<organism evidence="1 2">
    <name type="scientific">Streptomyces tateyamensis</name>
    <dbReference type="NCBI Taxonomy" id="565073"/>
    <lineage>
        <taxon>Bacteria</taxon>
        <taxon>Bacillati</taxon>
        <taxon>Actinomycetota</taxon>
        <taxon>Actinomycetes</taxon>
        <taxon>Kitasatosporales</taxon>
        <taxon>Streptomycetaceae</taxon>
        <taxon>Streptomyces</taxon>
    </lineage>
</organism>
<dbReference type="Proteomes" id="UP000248039">
    <property type="component" value="Unassembled WGS sequence"/>
</dbReference>
<protein>
    <submittedName>
        <fullName evidence="1">Uncharacterized protein</fullName>
    </submittedName>
</protein>
<comment type="caution">
    <text evidence="1">The sequence shown here is derived from an EMBL/GenBank/DDBJ whole genome shotgun (WGS) entry which is preliminary data.</text>
</comment>
<proteinExistence type="predicted"/>
<accession>A0A2V4P995</accession>
<dbReference type="EMBL" id="PYBW01000014">
    <property type="protein sequence ID" value="PYC87447.1"/>
    <property type="molecule type" value="Genomic_DNA"/>
</dbReference>